<feature type="domain" description="HTH merR-type" evidence="6">
    <location>
        <begin position="5"/>
        <end position="74"/>
    </location>
</feature>
<organism evidence="7 8">
    <name type="scientific">Aromatoleum toluolicum</name>
    <dbReference type="NCBI Taxonomy" id="90060"/>
    <lineage>
        <taxon>Bacteria</taxon>
        <taxon>Pseudomonadati</taxon>
        <taxon>Pseudomonadota</taxon>
        <taxon>Betaproteobacteria</taxon>
        <taxon>Rhodocyclales</taxon>
        <taxon>Rhodocyclaceae</taxon>
        <taxon>Aromatoleum</taxon>
    </lineage>
</organism>
<feature type="compositionally biased region" description="Basic and acidic residues" evidence="5">
    <location>
        <begin position="141"/>
        <end position="157"/>
    </location>
</feature>
<dbReference type="InterPro" id="IPR047057">
    <property type="entry name" value="MerR_fam"/>
</dbReference>
<dbReference type="PROSITE" id="PS50937">
    <property type="entry name" value="HTH_MERR_2"/>
    <property type="match status" value="1"/>
</dbReference>
<keyword evidence="8" id="KW-1185">Reference proteome</keyword>
<dbReference type="SUPFAM" id="SSF46955">
    <property type="entry name" value="Putative DNA-binding domain"/>
    <property type="match status" value="1"/>
</dbReference>
<evidence type="ECO:0000256" key="4">
    <source>
        <dbReference type="ARBA" id="ARBA00023163"/>
    </source>
</evidence>
<protein>
    <submittedName>
        <fullName evidence="7">MerR family transcriptional regulator</fullName>
    </submittedName>
</protein>
<dbReference type="InterPro" id="IPR000551">
    <property type="entry name" value="MerR-type_HTH_dom"/>
</dbReference>
<evidence type="ECO:0000259" key="6">
    <source>
        <dbReference type="PROSITE" id="PS50937"/>
    </source>
</evidence>
<dbReference type="EMBL" id="WTVS01000041">
    <property type="protein sequence ID" value="NMF99292.1"/>
    <property type="molecule type" value="Genomic_DNA"/>
</dbReference>
<dbReference type="PANTHER" id="PTHR30204">
    <property type="entry name" value="REDOX-CYCLING DRUG-SENSING TRANSCRIPTIONAL ACTIVATOR SOXR"/>
    <property type="match status" value="1"/>
</dbReference>
<dbReference type="PRINTS" id="PR00040">
    <property type="entry name" value="HTHMERR"/>
</dbReference>
<evidence type="ECO:0000256" key="3">
    <source>
        <dbReference type="ARBA" id="ARBA00023125"/>
    </source>
</evidence>
<dbReference type="PANTHER" id="PTHR30204:SF69">
    <property type="entry name" value="MERR-FAMILY TRANSCRIPTIONAL REGULATOR"/>
    <property type="match status" value="1"/>
</dbReference>
<dbReference type="Proteomes" id="UP000634522">
    <property type="component" value="Unassembled WGS sequence"/>
</dbReference>
<keyword evidence="4" id="KW-0804">Transcription</keyword>
<name>A0ABX1NJ01_9RHOO</name>
<keyword evidence="3" id="KW-0238">DNA-binding</keyword>
<dbReference type="Gene3D" id="1.10.1660.10">
    <property type="match status" value="1"/>
</dbReference>
<dbReference type="RefSeq" id="WP_169141896.1">
    <property type="nucleotide sequence ID" value="NZ_WTVS01000041.1"/>
</dbReference>
<sequence length="166" mass="18244">MPARAFTIRKLADAAGVGVEAVRYYQRRGLLDAPQRVEGGFREYSADDVQRLRFIKGAQELGFSLDDVAELVSLSVERDKVQVRELTKRRVAEIRERIGRLEAMASALEGLVSCCVRAPQSQPCPIIAALTTPTVAQTPSREPRRPSRTTGADDRPPQTDAVGHST</sequence>
<keyword evidence="2" id="KW-0805">Transcription regulation</keyword>
<evidence type="ECO:0000313" key="7">
    <source>
        <dbReference type="EMBL" id="NMF99292.1"/>
    </source>
</evidence>
<dbReference type="Pfam" id="PF13411">
    <property type="entry name" value="MerR_1"/>
    <property type="match status" value="1"/>
</dbReference>
<proteinExistence type="predicted"/>
<dbReference type="SMART" id="SM00422">
    <property type="entry name" value="HTH_MERR"/>
    <property type="match status" value="1"/>
</dbReference>
<accession>A0ABX1NJ01</accession>
<keyword evidence="1" id="KW-0678">Repressor</keyword>
<comment type="caution">
    <text evidence="7">The sequence shown here is derived from an EMBL/GenBank/DDBJ whole genome shotgun (WGS) entry which is preliminary data.</text>
</comment>
<gene>
    <name evidence="7" type="ORF">GPA27_18085</name>
</gene>
<evidence type="ECO:0000313" key="8">
    <source>
        <dbReference type="Proteomes" id="UP000634522"/>
    </source>
</evidence>
<evidence type="ECO:0000256" key="2">
    <source>
        <dbReference type="ARBA" id="ARBA00023015"/>
    </source>
</evidence>
<evidence type="ECO:0000256" key="1">
    <source>
        <dbReference type="ARBA" id="ARBA00022491"/>
    </source>
</evidence>
<feature type="region of interest" description="Disordered" evidence="5">
    <location>
        <begin position="134"/>
        <end position="166"/>
    </location>
</feature>
<evidence type="ECO:0000256" key="5">
    <source>
        <dbReference type="SAM" id="MobiDB-lite"/>
    </source>
</evidence>
<reference evidence="7 8" key="1">
    <citation type="submission" date="2019-12" db="EMBL/GenBank/DDBJ databases">
        <title>Comparative genomics gives insights into the taxonomy of the Azoarcus-Aromatoleum group and reveals separate origins of nif in the plant-associated Azoarcus and non-plant-associated Aromatoleum sub-groups.</title>
        <authorList>
            <person name="Lafos M."/>
            <person name="Maluk M."/>
            <person name="Batista M."/>
            <person name="Junghare M."/>
            <person name="Carmona M."/>
            <person name="Faoro H."/>
            <person name="Cruz L.M."/>
            <person name="Battistoni F."/>
            <person name="De Souza E."/>
            <person name="Pedrosa F."/>
            <person name="Chen W.-M."/>
            <person name="Poole P.S."/>
            <person name="Dixon R.A."/>
            <person name="James E.K."/>
        </authorList>
    </citation>
    <scope>NUCLEOTIDE SEQUENCE [LARGE SCALE GENOMIC DNA]</scope>
    <source>
        <strain evidence="7 8">T</strain>
    </source>
</reference>
<dbReference type="InterPro" id="IPR009061">
    <property type="entry name" value="DNA-bd_dom_put_sf"/>
</dbReference>